<dbReference type="InterPro" id="IPR012907">
    <property type="entry name" value="Peptidase_S11_C"/>
</dbReference>
<dbReference type="InterPro" id="IPR037167">
    <property type="entry name" value="Peptidase_S11_C_sf"/>
</dbReference>
<evidence type="ECO:0000256" key="13">
    <source>
        <dbReference type="RuleBase" id="RU004016"/>
    </source>
</evidence>
<dbReference type="GO" id="GO:0004180">
    <property type="term" value="F:carboxypeptidase activity"/>
    <property type="evidence" value="ECO:0007669"/>
    <property type="project" value="UniProtKB-KW"/>
</dbReference>
<evidence type="ECO:0000256" key="3">
    <source>
        <dbReference type="ARBA" id="ARBA00007164"/>
    </source>
</evidence>
<comment type="function">
    <text evidence="1">Removes C-terminal D-alanyl residues from sugar-peptide cell wall precursors.</text>
</comment>
<comment type="pathway">
    <text evidence="2">Cell wall biogenesis; peptidoglycan biosynthesis.</text>
</comment>
<dbReference type="EC" id="3.4.16.4" evidence="4"/>
<keyword evidence="7" id="KW-0732">Signal</keyword>
<dbReference type="SMART" id="SM00936">
    <property type="entry name" value="PBP5_C"/>
    <property type="match status" value="1"/>
</dbReference>
<organism evidence="15 16">
    <name type="scientific">Bacillus carboniphilus</name>
    <dbReference type="NCBI Taxonomy" id="86663"/>
    <lineage>
        <taxon>Bacteria</taxon>
        <taxon>Bacillati</taxon>
        <taxon>Bacillota</taxon>
        <taxon>Bacilli</taxon>
        <taxon>Bacillales</taxon>
        <taxon>Bacillaceae</taxon>
        <taxon>Bacillus</taxon>
    </lineage>
</organism>
<evidence type="ECO:0000256" key="6">
    <source>
        <dbReference type="ARBA" id="ARBA00022670"/>
    </source>
</evidence>
<dbReference type="InterPro" id="IPR018044">
    <property type="entry name" value="Peptidase_S11"/>
</dbReference>
<dbReference type="InterPro" id="IPR015956">
    <property type="entry name" value="Peniciliin-bd_prot_C_sf"/>
</dbReference>
<gene>
    <name evidence="15" type="ORF">LC087_13795</name>
</gene>
<keyword evidence="6" id="KW-0645">Protease</keyword>
<evidence type="ECO:0000256" key="9">
    <source>
        <dbReference type="ARBA" id="ARBA00022960"/>
    </source>
</evidence>
<keyword evidence="9" id="KW-0133">Cell shape</keyword>
<evidence type="ECO:0000256" key="7">
    <source>
        <dbReference type="ARBA" id="ARBA00022729"/>
    </source>
</evidence>
<evidence type="ECO:0000256" key="5">
    <source>
        <dbReference type="ARBA" id="ARBA00022645"/>
    </source>
</evidence>
<evidence type="ECO:0000256" key="4">
    <source>
        <dbReference type="ARBA" id="ARBA00012448"/>
    </source>
</evidence>
<dbReference type="InterPro" id="IPR001967">
    <property type="entry name" value="Peptidase_S11_N"/>
</dbReference>
<dbReference type="PANTHER" id="PTHR21581:SF11">
    <property type="entry name" value="D-ALANYL-D-ALANINE CARBOXYPEPTIDASE DACA"/>
    <property type="match status" value="1"/>
</dbReference>
<evidence type="ECO:0000313" key="15">
    <source>
        <dbReference type="EMBL" id="WLR44348.1"/>
    </source>
</evidence>
<sequence>MFSFIKPASIVLAEENNIGINAEAAMIVEASTGKILYEQNPDESLGIASMTKMMTEYLLLEAINDGSVNWEDTYTPNNYVYEISQNTNFSNVPLRKDGSYKVKDLYEAMAIYSANGAAIAISEMVAGTETAFVKKMNEKAKELGLENTTFVNVTGLPNSDLNGQHPEGTDANGENMMSARSVSKLAYHLLKDYPEILNTAKIERKEFVEGTQMENWNWMLPGLVLGKEGVDGLKTGSSDFAGECFTGTAERNGMRVITVVMDAKGNGKNYTNRFSETEKLMDYAFQNFTSEELFSANYQIKDQSTFTVSKGKEKEVEVETKNPLSMIIRNGEKENYDPVYKLNEELFNENEQLTAPIEKGEKVGTMTYKYVGEKTDYGFIDSQSDGQVDLVTTTSVEKANWFVLSMRSIGGLFSDVWSSITKTVSGWF</sequence>
<dbReference type="Gene3D" id="2.60.410.10">
    <property type="entry name" value="D-Ala-D-Ala carboxypeptidase, C-terminal domain"/>
    <property type="match status" value="1"/>
</dbReference>
<evidence type="ECO:0000256" key="2">
    <source>
        <dbReference type="ARBA" id="ARBA00004752"/>
    </source>
</evidence>
<dbReference type="EMBL" id="CP129013">
    <property type="protein sequence ID" value="WLR44348.1"/>
    <property type="molecule type" value="Genomic_DNA"/>
</dbReference>
<evidence type="ECO:0000256" key="10">
    <source>
        <dbReference type="ARBA" id="ARBA00022984"/>
    </source>
</evidence>
<dbReference type="InterPro" id="IPR012338">
    <property type="entry name" value="Beta-lactam/transpept-like"/>
</dbReference>
<dbReference type="Gene3D" id="3.40.710.10">
    <property type="entry name" value="DD-peptidase/beta-lactamase superfamily"/>
    <property type="match status" value="1"/>
</dbReference>
<evidence type="ECO:0000313" key="16">
    <source>
        <dbReference type="Proteomes" id="UP001197974"/>
    </source>
</evidence>
<keyword evidence="11" id="KW-0961">Cell wall biogenesis/degradation</keyword>
<comment type="catalytic activity">
    <reaction evidence="12">
        <text>Preferential cleavage: (Ac)2-L-Lys-D-Ala-|-D-Ala. Also transpeptidation of peptidyl-alanyl moieties that are N-acyl substituents of D-alanine.</text>
        <dbReference type="EC" id="3.4.16.4"/>
    </reaction>
</comment>
<reference evidence="15 16" key="1">
    <citation type="submission" date="2023-06" db="EMBL/GenBank/DDBJ databases">
        <title>Five Gram-positive bacteria isolated from mangrove sediments in Shenzhen, Guangdong, China.</title>
        <authorList>
            <person name="Yu S."/>
            <person name="Zheng W."/>
            <person name="Huang Y."/>
        </authorList>
    </citation>
    <scope>NUCLEOTIDE SEQUENCE [LARGE SCALE GENOMIC DNA]</scope>
    <source>
        <strain evidence="15 16">SaN35-3</strain>
    </source>
</reference>
<feature type="domain" description="Peptidase S11 D-Ala-D-Ala carboxypeptidase A C-terminal" evidence="14">
    <location>
        <begin position="288"/>
        <end position="398"/>
    </location>
</feature>
<evidence type="ECO:0000256" key="12">
    <source>
        <dbReference type="ARBA" id="ARBA00034000"/>
    </source>
</evidence>
<name>A0ABY9JZY8_9BACI</name>
<dbReference type="Proteomes" id="UP001197974">
    <property type="component" value="Chromosome"/>
</dbReference>
<dbReference type="Pfam" id="PF07943">
    <property type="entry name" value="PBP5_C"/>
    <property type="match status" value="1"/>
</dbReference>
<keyword evidence="10" id="KW-0573">Peptidoglycan synthesis</keyword>
<keyword evidence="16" id="KW-1185">Reference proteome</keyword>
<dbReference type="PANTHER" id="PTHR21581">
    <property type="entry name" value="D-ALANYL-D-ALANINE CARBOXYPEPTIDASE"/>
    <property type="match status" value="1"/>
</dbReference>
<evidence type="ECO:0000256" key="8">
    <source>
        <dbReference type="ARBA" id="ARBA00022801"/>
    </source>
</evidence>
<proteinExistence type="inferred from homology"/>
<dbReference type="SUPFAM" id="SSF69189">
    <property type="entry name" value="Penicillin-binding protein associated domain"/>
    <property type="match status" value="1"/>
</dbReference>
<evidence type="ECO:0000256" key="11">
    <source>
        <dbReference type="ARBA" id="ARBA00023316"/>
    </source>
</evidence>
<dbReference type="Pfam" id="PF00768">
    <property type="entry name" value="Peptidase_S11"/>
    <property type="match status" value="1"/>
</dbReference>
<comment type="similarity">
    <text evidence="3 13">Belongs to the peptidase S11 family.</text>
</comment>
<dbReference type="PRINTS" id="PR00725">
    <property type="entry name" value="DADACBPTASE1"/>
</dbReference>
<accession>A0ABY9JZY8</accession>
<protein>
    <recommendedName>
        <fullName evidence="4">serine-type D-Ala-D-Ala carboxypeptidase</fullName>
        <ecNumber evidence="4">3.4.16.4</ecNumber>
    </recommendedName>
</protein>
<keyword evidence="5 15" id="KW-0121">Carboxypeptidase</keyword>
<keyword evidence="8 15" id="KW-0378">Hydrolase</keyword>
<evidence type="ECO:0000256" key="1">
    <source>
        <dbReference type="ARBA" id="ARBA00003217"/>
    </source>
</evidence>
<evidence type="ECO:0000259" key="14">
    <source>
        <dbReference type="SMART" id="SM00936"/>
    </source>
</evidence>
<dbReference type="SUPFAM" id="SSF56601">
    <property type="entry name" value="beta-lactamase/transpeptidase-like"/>
    <property type="match status" value="1"/>
</dbReference>